<protein>
    <submittedName>
        <fullName evidence="1">Uncharacterized protein</fullName>
    </submittedName>
</protein>
<sequence length="70" mass="7293">MPAIAIRNLGDDTVLETEHLENHGCPDVLAFNGAPVCLYGCKMDNENSSGRNVGGDAFFASSGSVGCLHP</sequence>
<reference evidence="1 2" key="1">
    <citation type="journal article" date="2015" name="Nature">
        <title>rRNA introns, odd ribosomes, and small enigmatic genomes across a large radiation of phyla.</title>
        <authorList>
            <person name="Brown C.T."/>
            <person name="Hug L.A."/>
            <person name="Thomas B.C."/>
            <person name="Sharon I."/>
            <person name="Castelle C.J."/>
            <person name="Singh A."/>
            <person name="Wilkins M.J."/>
            <person name="Williams K.H."/>
            <person name="Banfield J.F."/>
        </authorList>
    </citation>
    <scope>NUCLEOTIDE SEQUENCE [LARGE SCALE GENOMIC DNA]</scope>
</reference>
<dbReference type="EMBL" id="LCDG01000002">
    <property type="protein sequence ID" value="KKS48162.1"/>
    <property type="molecule type" value="Genomic_DNA"/>
</dbReference>
<name>A0A0G0ZHI4_9BACT</name>
<accession>A0A0G0ZHI4</accession>
<comment type="caution">
    <text evidence="1">The sequence shown here is derived from an EMBL/GenBank/DDBJ whole genome shotgun (WGS) entry which is preliminary data.</text>
</comment>
<organism evidence="1 2">
    <name type="scientific">Candidatus Nomurabacteria bacterium GW2011_GWC2_42_20</name>
    <dbReference type="NCBI Taxonomy" id="1618756"/>
    <lineage>
        <taxon>Bacteria</taxon>
        <taxon>Candidatus Nomuraibacteriota</taxon>
    </lineage>
</organism>
<evidence type="ECO:0000313" key="1">
    <source>
        <dbReference type="EMBL" id="KKS48162.1"/>
    </source>
</evidence>
<dbReference type="Proteomes" id="UP000034704">
    <property type="component" value="Unassembled WGS sequence"/>
</dbReference>
<dbReference type="STRING" id="1618756.UV12_C0002G0011"/>
<proteinExistence type="predicted"/>
<dbReference type="AlphaFoldDB" id="A0A0G0ZHI4"/>
<gene>
    <name evidence="1" type="ORF">UV12_C0002G0011</name>
</gene>
<evidence type="ECO:0000313" key="2">
    <source>
        <dbReference type="Proteomes" id="UP000034704"/>
    </source>
</evidence>